<dbReference type="OrthoDB" id="1072116at2759"/>
<dbReference type="PANTHER" id="PTHR31338:SF16">
    <property type="entry name" value="POLYKETIDE CYCLASE_DEHYDRASE AND LIPID TRANSPORT SUPERFAMILY PROTEIN"/>
    <property type="match status" value="1"/>
</dbReference>
<feature type="domain" description="Bet v I/Major latex protein" evidence="2">
    <location>
        <begin position="27"/>
        <end position="166"/>
    </location>
</feature>
<comment type="similarity">
    <text evidence="1">Belongs to the MLP family.</text>
</comment>
<evidence type="ECO:0000259" key="2">
    <source>
        <dbReference type="SMART" id="SM01037"/>
    </source>
</evidence>
<dbReference type="Proteomes" id="UP000325577">
    <property type="component" value="Linkage Group LG19"/>
</dbReference>
<dbReference type="SUPFAM" id="SSF55961">
    <property type="entry name" value="Bet v1-like"/>
    <property type="match status" value="1"/>
</dbReference>
<dbReference type="GO" id="GO:0006952">
    <property type="term" value="P:defense response"/>
    <property type="evidence" value="ECO:0007669"/>
    <property type="project" value="InterPro"/>
</dbReference>
<dbReference type="InterPro" id="IPR023393">
    <property type="entry name" value="START-like_dom_sf"/>
</dbReference>
<proteinExistence type="inferred from homology"/>
<dbReference type="Pfam" id="PF00407">
    <property type="entry name" value="Bet_v_1"/>
    <property type="match status" value="1"/>
</dbReference>
<organism evidence="3 4">
    <name type="scientific">Nyssa sinensis</name>
    <dbReference type="NCBI Taxonomy" id="561372"/>
    <lineage>
        <taxon>Eukaryota</taxon>
        <taxon>Viridiplantae</taxon>
        <taxon>Streptophyta</taxon>
        <taxon>Embryophyta</taxon>
        <taxon>Tracheophyta</taxon>
        <taxon>Spermatophyta</taxon>
        <taxon>Magnoliopsida</taxon>
        <taxon>eudicotyledons</taxon>
        <taxon>Gunneridae</taxon>
        <taxon>Pentapetalae</taxon>
        <taxon>asterids</taxon>
        <taxon>Cornales</taxon>
        <taxon>Nyssaceae</taxon>
        <taxon>Nyssa</taxon>
    </lineage>
</organism>
<sequence>MFSNINHLLVSVAEKWLKFLGWQFQTEIKSSADKFFEVFSSKVYLIPQICPDRVKSIQLLEGDWNSFGSVKLWTYVAVRDSESAKEKLEAIDEQNKSITFNVLQGELMMNYKIFKFSFQVSGNGDGSLVNWALEYEKQNEGVPDPDKYQEIVVHVTKQIDAYLLKA</sequence>
<accession>A0A5J5AU89</accession>
<keyword evidence="4" id="KW-1185">Reference proteome</keyword>
<gene>
    <name evidence="3" type="ORF">F0562_032623</name>
</gene>
<dbReference type="SMART" id="SM01037">
    <property type="entry name" value="Bet_v_1"/>
    <property type="match status" value="1"/>
</dbReference>
<evidence type="ECO:0000313" key="4">
    <source>
        <dbReference type="Proteomes" id="UP000325577"/>
    </source>
</evidence>
<dbReference type="CDD" id="cd07816">
    <property type="entry name" value="Bet_v1-like"/>
    <property type="match status" value="1"/>
</dbReference>
<dbReference type="InterPro" id="IPR052006">
    <property type="entry name" value="MLP-like"/>
</dbReference>
<dbReference type="Gene3D" id="3.30.530.20">
    <property type="match status" value="1"/>
</dbReference>
<reference evidence="3 4" key="1">
    <citation type="submission" date="2019-09" db="EMBL/GenBank/DDBJ databases">
        <title>A chromosome-level genome assembly of the Chinese tupelo Nyssa sinensis.</title>
        <authorList>
            <person name="Yang X."/>
            <person name="Kang M."/>
            <person name="Yang Y."/>
            <person name="Xiong H."/>
            <person name="Wang M."/>
            <person name="Zhang Z."/>
            <person name="Wang Z."/>
            <person name="Wu H."/>
            <person name="Ma T."/>
            <person name="Liu J."/>
            <person name="Xi Z."/>
        </authorList>
    </citation>
    <scope>NUCLEOTIDE SEQUENCE [LARGE SCALE GENOMIC DNA]</scope>
    <source>
        <strain evidence="3">J267</strain>
        <tissue evidence="3">Leaf</tissue>
    </source>
</reference>
<protein>
    <recommendedName>
        <fullName evidence="2">Bet v I/Major latex protein domain-containing protein</fullName>
    </recommendedName>
</protein>
<dbReference type="PANTHER" id="PTHR31338">
    <property type="entry name" value="POLYKETIDE CYCLASE/DEHYDRASE AND LIPID TRANSPORT SUPERFAMILY PROTEIN"/>
    <property type="match status" value="1"/>
</dbReference>
<evidence type="ECO:0000256" key="1">
    <source>
        <dbReference type="ARBA" id="ARBA00038242"/>
    </source>
</evidence>
<dbReference type="InterPro" id="IPR000916">
    <property type="entry name" value="Bet_v_I/MLP"/>
</dbReference>
<name>A0A5J5AU89_9ASTE</name>
<evidence type="ECO:0000313" key="3">
    <source>
        <dbReference type="EMBL" id="KAA8532561.1"/>
    </source>
</evidence>
<dbReference type="AlphaFoldDB" id="A0A5J5AU89"/>
<dbReference type="EMBL" id="CM018042">
    <property type="protein sequence ID" value="KAA8532561.1"/>
    <property type="molecule type" value="Genomic_DNA"/>
</dbReference>